<dbReference type="Pfam" id="PF02875">
    <property type="entry name" value="Mur_ligase_C"/>
    <property type="match status" value="1"/>
</dbReference>
<dbReference type="PANTHER" id="PTHR23135:SF4">
    <property type="entry name" value="UDP-N-ACETYLMURAMOYL-L-ALANYL-D-GLUTAMATE--2,6-DIAMINOPIMELATE LIGASE MURE HOMOLOG, CHLOROPLASTIC"/>
    <property type="match status" value="1"/>
</dbReference>
<feature type="binding site" evidence="7">
    <location>
        <begin position="411"/>
        <end position="414"/>
    </location>
    <ligand>
        <name>meso-2,6-diaminopimelate</name>
        <dbReference type="ChEBI" id="CHEBI:57791"/>
    </ligand>
</feature>
<comment type="pathway">
    <text evidence="7 8">Cell wall biogenesis; peptidoglycan biosynthesis.</text>
</comment>
<feature type="binding site" evidence="7">
    <location>
        <position position="192"/>
    </location>
    <ligand>
        <name>UDP-N-acetyl-alpha-D-muramoyl-L-alanyl-D-glutamate</name>
        <dbReference type="ChEBI" id="CHEBI:83900"/>
    </ligand>
</feature>
<gene>
    <name evidence="7 12" type="primary">murE</name>
    <name evidence="12" type="ORF">GCM10007859_06810</name>
</gene>
<dbReference type="NCBIfam" id="NF001124">
    <property type="entry name" value="PRK00139.1-2"/>
    <property type="match status" value="1"/>
</dbReference>
<comment type="cofactor">
    <cofactor evidence="7">
        <name>Mg(2+)</name>
        <dbReference type="ChEBI" id="CHEBI:18420"/>
    </cofactor>
</comment>
<keyword evidence="7 12" id="KW-0436">Ligase</keyword>
<keyword evidence="4 7" id="KW-0573">Peptidoglycan synthesis</keyword>
<feature type="short sequence motif" description="Meso-diaminopimelate recognition motif" evidence="7">
    <location>
        <begin position="411"/>
        <end position="414"/>
    </location>
</feature>
<evidence type="ECO:0000256" key="8">
    <source>
        <dbReference type="RuleBase" id="RU004135"/>
    </source>
</evidence>
<proteinExistence type="inferred from homology"/>
<feature type="domain" description="Mur ligase central" evidence="11">
    <location>
        <begin position="108"/>
        <end position="315"/>
    </location>
</feature>
<feature type="binding site" evidence="7">
    <location>
        <position position="32"/>
    </location>
    <ligand>
        <name>UDP-N-acetyl-alpha-D-muramoyl-L-alanyl-D-glutamate</name>
        <dbReference type="ChEBI" id="CHEBI:83900"/>
    </ligand>
</feature>
<dbReference type="Gene3D" id="3.40.1390.10">
    <property type="entry name" value="MurE/MurF, N-terminal domain"/>
    <property type="match status" value="1"/>
</dbReference>
<dbReference type="Gene3D" id="3.90.190.20">
    <property type="entry name" value="Mur ligase, C-terminal domain"/>
    <property type="match status" value="1"/>
</dbReference>
<dbReference type="NCBIfam" id="NF001126">
    <property type="entry name" value="PRK00139.1-4"/>
    <property type="match status" value="1"/>
</dbReference>
<feature type="domain" description="Mur ligase C-terminal" evidence="10">
    <location>
        <begin position="338"/>
        <end position="461"/>
    </location>
</feature>
<dbReference type="Pfam" id="PF08245">
    <property type="entry name" value="Mur_ligase_M"/>
    <property type="match status" value="1"/>
</dbReference>
<comment type="caution">
    <text evidence="12">The sequence shown here is derived from an EMBL/GenBank/DDBJ whole genome shotgun (WGS) entry which is preliminary data.</text>
</comment>
<dbReference type="InterPro" id="IPR004101">
    <property type="entry name" value="Mur_ligase_C"/>
</dbReference>
<feature type="modified residue" description="N6-carboxylysine" evidence="7">
    <location>
        <position position="224"/>
    </location>
</feature>
<keyword evidence="7" id="KW-0547">Nucleotide-binding</keyword>
<keyword evidence="7" id="KW-0460">Magnesium</keyword>
<dbReference type="EMBL" id="BSOY01000009">
    <property type="protein sequence ID" value="GLS00673.1"/>
    <property type="molecule type" value="Genomic_DNA"/>
</dbReference>
<evidence type="ECO:0000259" key="9">
    <source>
        <dbReference type="Pfam" id="PF01225"/>
    </source>
</evidence>
<evidence type="ECO:0000256" key="6">
    <source>
        <dbReference type="ARBA" id="ARBA00023316"/>
    </source>
</evidence>
<evidence type="ECO:0000259" key="10">
    <source>
        <dbReference type="Pfam" id="PF02875"/>
    </source>
</evidence>
<comment type="catalytic activity">
    <reaction evidence="7">
        <text>UDP-N-acetyl-alpha-D-muramoyl-L-alanyl-D-glutamate + meso-2,6-diaminopimelate + ATP = UDP-N-acetyl-alpha-D-muramoyl-L-alanyl-gamma-D-glutamyl-meso-2,6-diaminopimelate + ADP + phosphate + H(+)</text>
        <dbReference type="Rhea" id="RHEA:23676"/>
        <dbReference type="ChEBI" id="CHEBI:15378"/>
        <dbReference type="ChEBI" id="CHEBI:30616"/>
        <dbReference type="ChEBI" id="CHEBI:43474"/>
        <dbReference type="ChEBI" id="CHEBI:57791"/>
        <dbReference type="ChEBI" id="CHEBI:83900"/>
        <dbReference type="ChEBI" id="CHEBI:83905"/>
        <dbReference type="ChEBI" id="CHEBI:456216"/>
        <dbReference type="EC" id="6.3.2.13"/>
    </reaction>
</comment>
<dbReference type="InterPro" id="IPR013221">
    <property type="entry name" value="Mur_ligase_cen"/>
</dbReference>
<keyword evidence="6 7" id="KW-0961">Cell wall biogenesis/degradation</keyword>
<comment type="PTM">
    <text evidence="7">Carboxylation is probably crucial for Mg(2+) binding and, consequently, for the gamma-phosphate positioning of ATP.</text>
</comment>
<keyword evidence="2 7" id="KW-0132">Cell division</keyword>
<feature type="binding site" evidence="7">
    <location>
        <position position="463"/>
    </location>
    <ligand>
        <name>meso-2,6-diaminopimelate</name>
        <dbReference type="ChEBI" id="CHEBI:57791"/>
    </ligand>
</feature>
<protein>
    <recommendedName>
        <fullName evidence="7">UDP-N-acetylmuramoyl-L-alanyl-D-glutamate--2,6-diaminopimelate ligase</fullName>
        <ecNumber evidence="7">6.3.2.13</ecNumber>
    </recommendedName>
    <alternativeName>
        <fullName evidence="7">Meso-A2pm-adding enzyme</fullName>
    </alternativeName>
    <alternativeName>
        <fullName evidence="7">Meso-diaminopimelate-adding enzyme</fullName>
    </alternativeName>
    <alternativeName>
        <fullName evidence="7">UDP-MurNAc-L-Ala-D-Glu:meso-diaminopimelate ligase</fullName>
    </alternativeName>
    <alternativeName>
        <fullName evidence="7">UDP-MurNAc-tripeptide synthetase</fullName>
    </alternativeName>
    <alternativeName>
        <fullName evidence="7">UDP-N-acetylmuramyl-tripeptide synthetase</fullName>
    </alternativeName>
</protein>
<dbReference type="SUPFAM" id="SSF53623">
    <property type="entry name" value="MurD-like peptide ligases, catalytic domain"/>
    <property type="match status" value="1"/>
</dbReference>
<dbReference type="Gene3D" id="3.40.1190.10">
    <property type="entry name" value="Mur-like, catalytic domain"/>
    <property type="match status" value="1"/>
</dbReference>
<dbReference type="SUPFAM" id="SSF53244">
    <property type="entry name" value="MurD-like peptide ligases, peptide-binding domain"/>
    <property type="match status" value="1"/>
</dbReference>
<evidence type="ECO:0000256" key="2">
    <source>
        <dbReference type="ARBA" id="ARBA00022618"/>
    </source>
</evidence>
<keyword evidence="7" id="KW-0067">ATP-binding</keyword>
<dbReference type="NCBIfam" id="TIGR01085">
    <property type="entry name" value="murE"/>
    <property type="match status" value="1"/>
</dbReference>
<dbReference type="InterPro" id="IPR036565">
    <property type="entry name" value="Mur-like_cat_sf"/>
</dbReference>
<evidence type="ECO:0000256" key="7">
    <source>
        <dbReference type="HAMAP-Rule" id="MF_00208"/>
    </source>
</evidence>
<evidence type="ECO:0000256" key="3">
    <source>
        <dbReference type="ARBA" id="ARBA00022960"/>
    </source>
</evidence>
<evidence type="ECO:0000256" key="1">
    <source>
        <dbReference type="ARBA" id="ARBA00005898"/>
    </source>
</evidence>
<comment type="similarity">
    <text evidence="1 7">Belongs to the MurCDEF family. MurE subfamily.</text>
</comment>
<sequence length="489" mass="50618">MSATRPAPIKLSELLRRDVAADPMITGVTADSRKVAPGALFVALPGSAADGRAFIPQALSQGAAAVLAPADTDARLAPLLITSGDVRRAYAIAARGFYGAQPATCVAVTGTNGKTSVAAFCRQIWAALGLHAASMGTLGVLAQNGNVNQELTGPGLTSPDAADAARMLADLAESGVTHLALEASSHGIDQRRLDGVTLQAAAFTNLSQDHLDYHGDMGAYRAAKLRLFETLLPRGRTAVLNADSDAYSSFAAASIMSGLGVMAVGERGRDLSLIGRRAVPEGQRLTIDVRGSLHEVLLPLAGAFQASNALVAAGLCIAAGETPERVLAGLETITGARGRLQRIPGSGRGEVYVDYAHTPDGLETVLKALRPHATGRLIVVFGAGGDRDRAKRPMMGEIAGRLADVAIVTDDNPRSEDPAAIRKAVRAACPAAREIGDRRAAIREAIEMMGDGDVVIIAGKGHEQGQIVGGITHPFDDATEAAEALRLHA</sequence>
<dbReference type="Pfam" id="PF01225">
    <property type="entry name" value="Mur_ligase"/>
    <property type="match status" value="1"/>
</dbReference>
<feature type="binding site" evidence="7">
    <location>
        <position position="190"/>
    </location>
    <ligand>
        <name>UDP-N-acetyl-alpha-D-muramoyl-L-alanyl-D-glutamate</name>
        <dbReference type="ChEBI" id="CHEBI:83900"/>
    </ligand>
</feature>
<name>A0ABQ6BF76_9CAUL</name>
<comment type="caution">
    <text evidence="7">Lacks conserved residue(s) required for the propagation of feature annotation.</text>
</comment>
<dbReference type="InterPro" id="IPR005761">
    <property type="entry name" value="UDP-N-AcMur-Glu-dNH2Pim_ligase"/>
</dbReference>
<dbReference type="InterPro" id="IPR000713">
    <property type="entry name" value="Mur_ligase_N"/>
</dbReference>
<dbReference type="HAMAP" id="MF_00208">
    <property type="entry name" value="MurE"/>
    <property type="match status" value="1"/>
</dbReference>
<feature type="binding site" evidence="7">
    <location>
        <position position="387"/>
    </location>
    <ligand>
        <name>meso-2,6-diaminopimelate</name>
        <dbReference type="ChEBI" id="CHEBI:57791"/>
    </ligand>
</feature>
<comment type="function">
    <text evidence="7">Catalyzes the addition of meso-diaminopimelic acid to the nucleotide precursor UDP-N-acetylmuramoyl-L-alanyl-D-glutamate (UMAG) in the biosynthesis of bacterial cell-wall peptidoglycan.</text>
</comment>
<keyword evidence="5 7" id="KW-0131">Cell cycle</keyword>
<feature type="binding site" evidence="7">
    <location>
        <position position="184"/>
    </location>
    <ligand>
        <name>UDP-N-acetyl-alpha-D-muramoyl-L-alanyl-D-glutamate</name>
        <dbReference type="ChEBI" id="CHEBI:83900"/>
    </ligand>
</feature>
<dbReference type="PANTHER" id="PTHR23135">
    <property type="entry name" value="MUR LIGASE FAMILY MEMBER"/>
    <property type="match status" value="1"/>
</dbReference>
<keyword evidence="7" id="KW-0963">Cytoplasm</keyword>
<evidence type="ECO:0000256" key="5">
    <source>
        <dbReference type="ARBA" id="ARBA00023306"/>
    </source>
</evidence>
<feature type="domain" description="Mur ligase N-terminal catalytic" evidence="9">
    <location>
        <begin position="25"/>
        <end position="73"/>
    </location>
</feature>
<dbReference type="GO" id="GO:0016874">
    <property type="term" value="F:ligase activity"/>
    <property type="evidence" value="ECO:0007669"/>
    <property type="project" value="UniProtKB-KW"/>
</dbReference>
<dbReference type="Proteomes" id="UP001156921">
    <property type="component" value="Unassembled WGS sequence"/>
</dbReference>
<dbReference type="InterPro" id="IPR035911">
    <property type="entry name" value="MurE/MurF_N"/>
</dbReference>
<evidence type="ECO:0000313" key="12">
    <source>
        <dbReference type="EMBL" id="GLS00673.1"/>
    </source>
</evidence>
<evidence type="ECO:0000256" key="4">
    <source>
        <dbReference type="ARBA" id="ARBA00022984"/>
    </source>
</evidence>
<keyword evidence="13" id="KW-1185">Reference proteome</keyword>
<organism evidence="12 13">
    <name type="scientific">Brevundimonas denitrificans</name>
    <dbReference type="NCBI Taxonomy" id="1443434"/>
    <lineage>
        <taxon>Bacteria</taxon>
        <taxon>Pseudomonadati</taxon>
        <taxon>Pseudomonadota</taxon>
        <taxon>Alphaproteobacteria</taxon>
        <taxon>Caulobacterales</taxon>
        <taxon>Caulobacteraceae</taxon>
        <taxon>Brevundimonas</taxon>
    </lineage>
</organism>
<dbReference type="SUPFAM" id="SSF63418">
    <property type="entry name" value="MurE/MurF N-terminal domain"/>
    <property type="match status" value="1"/>
</dbReference>
<keyword evidence="3 7" id="KW-0133">Cell shape</keyword>
<dbReference type="EC" id="6.3.2.13" evidence="7"/>
<evidence type="ECO:0000259" key="11">
    <source>
        <dbReference type="Pfam" id="PF08245"/>
    </source>
</evidence>
<feature type="binding site" evidence="7">
    <location>
        <begin position="110"/>
        <end position="116"/>
    </location>
    <ligand>
        <name>ATP</name>
        <dbReference type="ChEBI" id="CHEBI:30616"/>
    </ligand>
</feature>
<reference evidence="13" key="1">
    <citation type="journal article" date="2019" name="Int. J. Syst. Evol. Microbiol.">
        <title>The Global Catalogue of Microorganisms (GCM) 10K type strain sequencing project: providing services to taxonomists for standard genome sequencing and annotation.</title>
        <authorList>
            <consortium name="The Broad Institute Genomics Platform"/>
            <consortium name="The Broad Institute Genome Sequencing Center for Infectious Disease"/>
            <person name="Wu L."/>
            <person name="Ma J."/>
        </authorList>
    </citation>
    <scope>NUCLEOTIDE SEQUENCE [LARGE SCALE GENOMIC DNA]</scope>
    <source>
        <strain evidence="13">NBRC 110107</strain>
    </source>
</reference>
<accession>A0ABQ6BF76</accession>
<feature type="binding site" evidence="7">
    <location>
        <position position="459"/>
    </location>
    <ligand>
        <name>meso-2,6-diaminopimelate</name>
        <dbReference type="ChEBI" id="CHEBI:57791"/>
    </ligand>
</feature>
<dbReference type="InterPro" id="IPR036615">
    <property type="entry name" value="Mur_ligase_C_dom_sf"/>
</dbReference>
<comment type="subcellular location">
    <subcellularLocation>
        <location evidence="7 8">Cytoplasm</location>
    </subcellularLocation>
</comment>
<evidence type="ECO:0000313" key="13">
    <source>
        <dbReference type="Proteomes" id="UP001156921"/>
    </source>
</evidence>
<dbReference type="RefSeq" id="WP_284221149.1">
    <property type="nucleotide sequence ID" value="NZ_BSOY01000009.1"/>
</dbReference>